<dbReference type="Pfam" id="PF02775">
    <property type="entry name" value="TPP_enzyme_C"/>
    <property type="match status" value="1"/>
</dbReference>
<dbReference type="InterPro" id="IPR045229">
    <property type="entry name" value="TPP_enz"/>
</dbReference>
<evidence type="ECO:0000259" key="13">
    <source>
        <dbReference type="Pfam" id="PF02775"/>
    </source>
</evidence>
<dbReference type="EMBL" id="BSPQ01000026">
    <property type="protein sequence ID" value="GLS92605.1"/>
    <property type="molecule type" value="Genomic_DNA"/>
</dbReference>
<dbReference type="InterPro" id="IPR012846">
    <property type="entry name" value="Acetolactate_synth_lsu"/>
</dbReference>
<comment type="caution">
    <text evidence="15">The sequence shown here is derived from an EMBL/GenBank/DDBJ whole genome shotgun (WGS) entry which is preliminary data.</text>
</comment>
<dbReference type="Gene3D" id="3.40.50.1220">
    <property type="entry name" value="TPP-binding domain"/>
    <property type="match status" value="1"/>
</dbReference>
<keyword evidence="5 11" id="KW-0028">Amino-acid biosynthesis</keyword>
<comment type="pathway">
    <text evidence="2 11">Amino-acid biosynthesis; L-valine biosynthesis; L-valine from pyruvate: step 1/4.</text>
</comment>
<evidence type="ECO:0000256" key="11">
    <source>
        <dbReference type="RuleBase" id="RU003591"/>
    </source>
</evidence>
<dbReference type="InterPro" id="IPR029035">
    <property type="entry name" value="DHS-like_NAD/FAD-binding_dom"/>
</dbReference>
<evidence type="ECO:0000259" key="12">
    <source>
        <dbReference type="Pfam" id="PF00205"/>
    </source>
</evidence>
<evidence type="ECO:0000313" key="15">
    <source>
        <dbReference type="EMBL" id="GLS92605.1"/>
    </source>
</evidence>
<dbReference type="SUPFAM" id="SSF52518">
    <property type="entry name" value="Thiamin diphosphate-binding fold (THDP-binding)"/>
    <property type="match status" value="2"/>
</dbReference>
<evidence type="ECO:0000313" key="16">
    <source>
        <dbReference type="Proteomes" id="UP001157353"/>
    </source>
</evidence>
<feature type="domain" description="Thiamine pyrophosphate enzyme central" evidence="12">
    <location>
        <begin position="186"/>
        <end position="319"/>
    </location>
</feature>
<protein>
    <recommendedName>
        <fullName evidence="4 11">Acetolactate synthase</fullName>
        <ecNumber evidence="4 11">2.2.1.6</ecNumber>
    </recommendedName>
</protein>
<gene>
    <name evidence="15" type="primary">ilvG</name>
    <name evidence="15" type="ORF">GCM10007916_36770</name>
</gene>
<dbReference type="PANTHER" id="PTHR18968">
    <property type="entry name" value="THIAMINE PYROPHOSPHATE ENZYMES"/>
    <property type="match status" value="1"/>
</dbReference>
<dbReference type="EC" id="2.2.1.6" evidence="4 11"/>
<evidence type="ECO:0000256" key="5">
    <source>
        <dbReference type="ARBA" id="ARBA00022605"/>
    </source>
</evidence>
<sequence>MNGANFVVQALKQHNISQVFGYPGGAIMPLYDALYDGGVDHLLCRHEQGAVMAAIGYARSTGNVGVCIATSGPGATNLITGLADAMMDSVPVVAITGQVASHLIGTDAFQEIDVLGLSLACTKHSFMVQNAEQLGPIIEQAFELAASGRPGPVLIDIPKDIQLGDAVNFASICKAPITEKVDQEAINKALAMISDAQKPLLYVGGGVGMAKAITPLRQFINTTKIPSVCTLKGIGAIEHDSDYFLGMVGMHGSKASNFAIQECDLLIAIGARFDDRVTGKLDEFAPHAKVIHLDIDAAEVDKLRTVELSMTEDLKHILPLLEVEISIEDWQQKALTMKVDFANRYDHPGEAIFAPALLRQLAQMQPRDTVICTDVGQHQMWVAQHMFVDRPENHISSSGLGTMGFGIPAAVGAKVARPDDMVIAVSGDGSFMMNVQELGTIKRKKLPVKILLIDNQRLGMVRQWQKLFFDGRYSETILTDNPDFVTLASAFDIPGETISTKSQIQDALTRLLESEGAYLLHVSISEEENVWPLVPPGAANDKMMESLQ</sequence>
<dbReference type="RefSeq" id="WP_284205713.1">
    <property type="nucleotide sequence ID" value="NZ_BSPQ01000026.1"/>
</dbReference>
<comment type="pathway">
    <text evidence="1 11">Amino-acid biosynthesis; L-isoleucine biosynthesis; L-isoleucine from 2-oxobutanoate: step 1/4.</text>
</comment>
<evidence type="ECO:0000256" key="6">
    <source>
        <dbReference type="ARBA" id="ARBA00022679"/>
    </source>
</evidence>
<feature type="domain" description="Thiamine pyrophosphate enzyme TPP-binding" evidence="13">
    <location>
        <begin position="374"/>
        <end position="522"/>
    </location>
</feature>
<name>A0ABQ6E5L4_9GAMM</name>
<proteinExistence type="inferred from homology"/>
<accession>A0ABQ6E5L4</accession>
<dbReference type="InterPro" id="IPR012001">
    <property type="entry name" value="Thiamin_PyroP_enz_TPP-bd_dom"/>
</dbReference>
<dbReference type="Pfam" id="PF00205">
    <property type="entry name" value="TPP_enzyme_M"/>
    <property type="match status" value="1"/>
</dbReference>
<evidence type="ECO:0000256" key="1">
    <source>
        <dbReference type="ARBA" id="ARBA00004974"/>
    </source>
</evidence>
<evidence type="ECO:0000256" key="4">
    <source>
        <dbReference type="ARBA" id="ARBA00013145"/>
    </source>
</evidence>
<evidence type="ECO:0000256" key="7">
    <source>
        <dbReference type="ARBA" id="ARBA00022723"/>
    </source>
</evidence>
<dbReference type="NCBIfam" id="NF006524">
    <property type="entry name" value="PRK08978.1"/>
    <property type="match status" value="1"/>
</dbReference>
<evidence type="ECO:0000256" key="8">
    <source>
        <dbReference type="ARBA" id="ARBA00022842"/>
    </source>
</evidence>
<evidence type="ECO:0000256" key="3">
    <source>
        <dbReference type="ARBA" id="ARBA00007812"/>
    </source>
</evidence>
<dbReference type="PANTHER" id="PTHR18968:SF142">
    <property type="entry name" value="ACETOLACTATE SYNTHASE"/>
    <property type="match status" value="1"/>
</dbReference>
<dbReference type="CDD" id="cd02015">
    <property type="entry name" value="TPP_AHAS"/>
    <property type="match status" value="1"/>
</dbReference>
<dbReference type="CDD" id="cd07035">
    <property type="entry name" value="TPP_PYR_POX_like"/>
    <property type="match status" value="1"/>
</dbReference>
<dbReference type="Pfam" id="PF02776">
    <property type="entry name" value="TPP_enzyme_N"/>
    <property type="match status" value="1"/>
</dbReference>
<feature type="domain" description="Thiamine pyrophosphate enzyme N-terminal TPP-binding" evidence="14">
    <location>
        <begin position="1"/>
        <end position="115"/>
    </location>
</feature>
<dbReference type="Proteomes" id="UP001157353">
    <property type="component" value="Unassembled WGS sequence"/>
</dbReference>
<comment type="catalytic activity">
    <reaction evidence="11">
        <text>2 pyruvate + H(+) = (2S)-2-acetolactate + CO2</text>
        <dbReference type="Rhea" id="RHEA:25249"/>
        <dbReference type="ChEBI" id="CHEBI:15361"/>
        <dbReference type="ChEBI" id="CHEBI:15378"/>
        <dbReference type="ChEBI" id="CHEBI:16526"/>
        <dbReference type="ChEBI" id="CHEBI:58476"/>
        <dbReference type="EC" id="2.2.1.6"/>
    </reaction>
</comment>
<reference evidence="16" key="1">
    <citation type="journal article" date="2019" name="Int. J. Syst. Evol. Microbiol.">
        <title>The Global Catalogue of Microorganisms (GCM) 10K type strain sequencing project: providing services to taxonomists for standard genome sequencing and annotation.</title>
        <authorList>
            <consortium name="The Broad Institute Genomics Platform"/>
            <consortium name="The Broad Institute Genome Sequencing Center for Infectious Disease"/>
            <person name="Wu L."/>
            <person name="Ma J."/>
        </authorList>
    </citation>
    <scope>NUCLEOTIDE SEQUENCE [LARGE SCALE GENOMIC DNA]</scope>
    <source>
        <strain evidence="16">NBRC 103166</strain>
    </source>
</reference>
<keyword evidence="9 11" id="KW-0786">Thiamine pyrophosphate</keyword>
<keyword evidence="8 11" id="KW-0460">Magnesium</keyword>
<dbReference type="SUPFAM" id="SSF52467">
    <property type="entry name" value="DHS-like NAD/FAD-binding domain"/>
    <property type="match status" value="1"/>
</dbReference>
<comment type="cofactor">
    <cofactor evidence="11">
        <name>Mg(2+)</name>
        <dbReference type="ChEBI" id="CHEBI:18420"/>
    </cofactor>
    <text evidence="11">Binds 1 Mg(2+) ion per subunit.</text>
</comment>
<evidence type="ECO:0000259" key="14">
    <source>
        <dbReference type="Pfam" id="PF02776"/>
    </source>
</evidence>
<dbReference type="InterPro" id="IPR029061">
    <property type="entry name" value="THDP-binding"/>
</dbReference>
<evidence type="ECO:0000256" key="2">
    <source>
        <dbReference type="ARBA" id="ARBA00005025"/>
    </source>
</evidence>
<keyword evidence="6 11" id="KW-0808">Transferase</keyword>
<evidence type="ECO:0000256" key="9">
    <source>
        <dbReference type="ARBA" id="ARBA00023052"/>
    </source>
</evidence>
<comment type="cofactor">
    <cofactor evidence="11">
        <name>thiamine diphosphate</name>
        <dbReference type="ChEBI" id="CHEBI:58937"/>
    </cofactor>
    <text evidence="11">Binds 1 thiamine pyrophosphate per subunit.</text>
</comment>
<comment type="similarity">
    <text evidence="3 11">Belongs to the TPP enzyme family.</text>
</comment>
<keyword evidence="10 11" id="KW-0100">Branched-chain amino acid biosynthesis</keyword>
<dbReference type="Gene3D" id="3.40.50.970">
    <property type="match status" value="2"/>
</dbReference>
<dbReference type="InterPro" id="IPR039368">
    <property type="entry name" value="AHAS_TPP"/>
</dbReference>
<keyword evidence="7 11" id="KW-0479">Metal-binding</keyword>
<dbReference type="InterPro" id="IPR011766">
    <property type="entry name" value="TPP_enzyme_TPP-bd"/>
</dbReference>
<dbReference type="NCBIfam" id="TIGR00118">
    <property type="entry name" value="acolac_lg"/>
    <property type="match status" value="1"/>
</dbReference>
<evidence type="ECO:0000256" key="10">
    <source>
        <dbReference type="ARBA" id="ARBA00023304"/>
    </source>
</evidence>
<dbReference type="InterPro" id="IPR000399">
    <property type="entry name" value="TPP-bd_CS"/>
</dbReference>
<keyword evidence="16" id="KW-1185">Reference proteome</keyword>
<organism evidence="15 16">
    <name type="scientific">Psychromonas marina</name>
    <dbReference type="NCBI Taxonomy" id="88364"/>
    <lineage>
        <taxon>Bacteria</taxon>
        <taxon>Pseudomonadati</taxon>
        <taxon>Pseudomonadota</taxon>
        <taxon>Gammaproteobacteria</taxon>
        <taxon>Alteromonadales</taxon>
        <taxon>Psychromonadaceae</taxon>
        <taxon>Psychromonas</taxon>
    </lineage>
</organism>
<dbReference type="PROSITE" id="PS00187">
    <property type="entry name" value="TPP_ENZYMES"/>
    <property type="match status" value="1"/>
</dbReference>
<dbReference type="InterPro" id="IPR012000">
    <property type="entry name" value="Thiamin_PyroP_enz_cen_dom"/>
</dbReference>